<sequence length="342" mass="36480">MTDQQNEQWLLKARPVGMIGPEHFEHVVTPLPEPDLGAGEVLVKVLMLGFDPAMRGWVEDVPSYLPPVALGEPMRASGIGQVVKSENPNMPEGALVQGLVNWQRYCIAGGDSAMPLQVLPEGTPPGMALSVFGATSLTAYFGLLDVGKPKPGDTVLVSGAAGATGSAVAQIARLKGCKVVGIAGGEEKCQWLREACKVDATIDYKSEDVATRIAELCPEGVNVFFDNVGGSTLEAGLAGMAEGGRIVLCGAISGYNDEKPAPGPHNLMLLVVRRLRMEGFVVIDYLDRAPEAIEALMEWVGDGQFAWREDVQSGFENIPATLQRLFRGENQGKQLLKLADPD</sequence>
<dbReference type="Pfam" id="PF16884">
    <property type="entry name" value="ADH_N_2"/>
    <property type="match status" value="1"/>
</dbReference>
<dbReference type="Pfam" id="PF00107">
    <property type="entry name" value="ADH_zinc_N"/>
    <property type="match status" value="1"/>
</dbReference>
<dbReference type="InterPro" id="IPR011032">
    <property type="entry name" value="GroES-like_sf"/>
</dbReference>
<dbReference type="EMBL" id="BMYM01000001">
    <property type="protein sequence ID" value="GHD30475.1"/>
    <property type="molecule type" value="Genomic_DNA"/>
</dbReference>
<dbReference type="PANTHER" id="PTHR43205:SF42">
    <property type="entry name" value="ALCOHOL DEHYDROGENASE, ZINC-CONTAINING (AFU_ORTHOLOGUE AFUA_7G04530)"/>
    <property type="match status" value="1"/>
</dbReference>
<dbReference type="PANTHER" id="PTHR43205">
    <property type="entry name" value="PROSTAGLANDIN REDUCTASE"/>
    <property type="match status" value="1"/>
</dbReference>
<dbReference type="SMART" id="SM00829">
    <property type="entry name" value="PKS_ER"/>
    <property type="match status" value="1"/>
</dbReference>
<protein>
    <submittedName>
        <fullName evidence="3">NADP-dependent oxidoreductase</fullName>
    </submittedName>
</protein>
<gene>
    <name evidence="3" type="ORF">GCM10007053_12280</name>
</gene>
<dbReference type="Proteomes" id="UP000644693">
    <property type="component" value="Unassembled WGS sequence"/>
</dbReference>
<evidence type="ECO:0000313" key="3">
    <source>
        <dbReference type="EMBL" id="GHD30475.1"/>
    </source>
</evidence>
<dbReference type="InterPro" id="IPR045010">
    <property type="entry name" value="MDR_fam"/>
</dbReference>
<dbReference type="InterPro" id="IPR036291">
    <property type="entry name" value="NAD(P)-bd_dom_sf"/>
</dbReference>
<dbReference type="InterPro" id="IPR020843">
    <property type="entry name" value="ER"/>
</dbReference>
<dbReference type="SUPFAM" id="SSF51735">
    <property type="entry name" value="NAD(P)-binding Rossmann-fold domains"/>
    <property type="match status" value="1"/>
</dbReference>
<comment type="caution">
    <text evidence="3">The sequence shown here is derived from an EMBL/GenBank/DDBJ whole genome shotgun (WGS) entry which is preliminary data.</text>
</comment>
<dbReference type="FunFam" id="3.40.50.720:FF:000121">
    <property type="entry name" value="Prostaglandin reductase 2"/>
    <property type="match status" value="1"/>
</dbReference>
<dbReference type="SUPFAM" id="SSF50129">
    <property type="entry name" value="GroES-like"/>
    <property type="match status" value="1"/>
</dbReference>
<dbReference type="GO" id="GO:0016628">
    <property type="term" value="F:oxidoreductase activity, acting on the CH-CH group of donors, NAD or NADP as acceptor"/>
    <property type="evidence" value="ECO:0007669"/>
    <property type="project" value="InterPro"/>
</dbReference>
<keyword evidence="4" id="KW-1185">Reference proteome</keyword>
<reference evidence="3" key="1">
    <citation type="journal article" date="2014" name="Int. J. Syst. Evol. Microbiol.">
        <title>Complete genome sequence of Corynebacterium casei LMG S-19264T (=DSM 44701T), isolated from a smear-ripened cheese.</title>
        <authorList>
            <consortium name="US DOE Joint Genome Institute (JGI-PGF)"/>
            <person name="Walter F."/>
            <person name="Albersmeier A."/>
            <person name="Kalinowski J."/>
            <person name="Ruckert C."/>
        </authorList>
    </citation>
    <scope>NUCLEOTIDE SEQUENCE</scope>
    <source>
        <strain evidence="3">KCTC 23430</strain>
    </source>
</reference>
<dbReference type="AlphaFoldDB" id="A0A918XH40"/>
<dbReference type="CDD" id="cd05288">
    <property type="entry name" value="PGDH"/>
    <property type="match status" value="1"/>
</dbReference>
<dbReference type="Gene3D" id="3.90.180.10">
    <property type="entry name" value="Medium-chain alcohol dehydrogenases, catalytic domain"/>
    <property type="match status" value="1"/>
</dbReference>
<evidence type="ECO:0000259" key="2">
    <source>
        <dbReference type="SMART" id="SM00829"/>
    </source>
</evidence>
<reference evidence="3" key="2">
    <citation type="submission" date="2020-09" db="EMBL/GenBank/DDBJ databases">
        <authorList>
            <person name="Sun Q."/>
            <person name="Kim S."/>
        </authorList>
    </citation>
    <scope>NUCLEOTIDE SEQUENCE</scope>
    <source>
        <strain evidence="3">KCTC 23430</strain>
    </source>
</reference>
<accession>A0A918XH40</accession>
<proteinExistence type="predicted"/>
<keyword evidence="1" id="KW-0560">Oxidoreductase</keyword>
<organism evidence="3 4">
    <name type="scientific">Parahalioglobus pacificus</name>
    <dbReference type="NCBI Taxonomy" id="930806"/>
    <lineage>
        <taxon>Bacteria</taxon>
        <taxon>Pseudomonadati</taxon>
        <taxon>Pseudomonadota</taxon>
        <taxon>Gammaproteobacteria</taxon>
        <taxon>Cellvibrionales</taxon>
        <taxon>Halieaceae</taxon>
        <taxon>Parahalioglobus</taxon>
    </lineage>
</organism>
<dbReference type="Gene3D" id="3.40.50.720">
    <property type="entry name" value="NAD(P)-binding Rossmann-like Domain"/>
    <property type="match status" value="1"/>
</dbReference>
<dbReference type="InterPro" id="IPR041694">
    <property type="entry name" value="ADH_N_2"/>
</dbReference>
<evidence type="ECO:0000256" key="1">
    <source>
        <dbReference type="ARBA" id="ARBA00023002"/>
    </source>
</evidence>
<dbReference type="InterPro" id="IPR013149">
    <property type="entry name" value="ADH-like_C"/>
</dbReference>
<feature type="domain" description="Enoyl reductase (ER)" evidence="2">
    <location>
        <begin position="17"/>
        <end position="336"/>
    </location>
</feature>
<evidence type="ECO:0000313" key="4">
    <source>
        <dbReference type="Proteomes" id="UP000644693"/>
    </source>
</evidence>
<dbReference type="RefSeq" id="WP_189476219.1">
    <property type="nucleotide sequence ID" value="NZ_BMYM01000001.1"/>
</dbReference>
<name>A0A918XH40_9GAMM</name>